<evidence type="ECO:0000313" key="3">
    <source>
        <dbReference type="Proteomes" id="UP001254608"/>
    </source>
</evidence>
<comment type="caution">
    <text evidence="2">The sequence shown here is derived from an EMBL/GenBank/DDBJ whole genome shotgun (WGS) entry which is preliminary data.</text>
</comment>
<keyword evidence="1" id="KW-0732">Signal</keyword>
<feature type="signal peptide" evidence="1">
    <location>
        <begin position="1"/>
        <end position="22"/>
    </location>
</feature>
<evidence type="ECO:0000313" key="2">
    <source>
        <dbReference type="EMBL" id="MDT0497281.1"/>
    </source>
</evidence>
<feature type="chain" id="PRO_5045567479" description="Lipoprotein" evidence="1">
    <location>
        <begin position="23"/>
        <end position="50"/>
    </location>
</feature>
<organism evidence="2 3">
    <name type="scientific">Banduia mediterranea</name>
    <dbReference type="NCBI Taxonomy" id="3075609"/>
    <lineage>
        <taxon>Bacteria</taxon>
        <taxon>Pseudomonadati</taxon>
        <taxon>Pseudomonadota</taxon>
        <taxon>Gammaproteobacteria</taxon>
        <taxon>Nevskiales</taxon>
        <taxon>Algiphilaceae</taxon>
        <taxon>Banduia</taxon>
    </lineage>
</organism>
<reference evidence="2 3" key="1">
    <citation type="submission" date="2023-09" db="EMBL/GenBank/DDBJ databases">
        <authorList>
            <person name="Rey-Velasco X."/>
        </authorList>
    </citation>
    <scope>NUCLEOTIDE SEQUENCE [LARGE SCALE GENOMIC DNA]</scope>
    <source>
        <strain evidence="2 3">W345</strain>
    </source>
</reference>
<keyword evidence="3" id="KW-1185">Reference proteome</keyword>
<dbReference type="EMBL" id="JAVRIC010000008">
    <property type="protein sequence ID" value="MDT0497281.1"/>
    <property type="molecule type" value="Genomic_DNA"/>
</dbReference>
<dbReference type="PROSITE" id="PS51257">
    <property type="entry name" value="PROKAR_LIPOPROTEIN"/>
    <property type="match status" value="1"/>
</dbReference>
<accession>A0ABU2WJ11</accession>
<dbReference type="Proteomes" id="UP001254608">
    <property type="component" value="Unassembled WGS sequence"/>
</dbReference>
<gene>
    <name evidence="2" type="ORF">RM530_07865</name>
</gene>
<name>A0ABU2WJ11_9GAMM</name>
<evidence type="ECO:0008006" key="4">
    <source>
        <dbReference type="Google" id="ProtNLM"/>
    </source>
</evidence>
<proteinExistence type="predicted"/>
<evidence type="ECO:0000256" key="1">
    <source>
        <dbReference type="SAM" id="SignalP"/>
    </source>
</evidence>
<dbReference type="RefSeq" id="WP_311364671.1">
    <property type="nucleotide sequence ID" value="NZ_JAVRIC010000008.1"/>
</dbReference>
<protein>
    <recommendedName>
        <fullName evidence="4">Lipoprotein</fullName>
    </recommendedName>
</protein>
<sequence>MNKTGSLIIAALVLTACSSMNSQPPLTEYTRESGGELPPEYLAQRLLTAD</sequence>